<protein>
    <submittedName>
        <fullName evidence="3">Uncharacterized protein</fullName>
    </submittedName>
</protein>
<reference evidence="3 4" key="1">
    <citation type="journal article" date="2012" name="Genome Biol.">
        <title>Genome and low-iron response of an oceanic diatom adapted to chronic iron limitation.</title>
        <authorList>
            <person name="Lommer M."/>
            <person name="Specht M."/>
            <person name="Roy A.S."/>
            <person name="Kraemer L."/>
            <person name="Andreson R."/>
            <person name="Gutowska M.A."/>
            <person name="Wolf J."/>
            <person name="Bergner S.V."/>
            <person name="Schilhabel M.B."/>
            <person name="Klostermeier U.C."/>
            <person name="Beiko R.G."/>
            <person name="Rosenstiel P."/>
            <person name="Hippler M."/>
            <person name="Laroche J."/>
        </authorList>
    </citation>
    <scope>NUCLEOTIDE SEQUENCE [LARGE SCALE GENOMIC DNA]</scope>
    <source>
        <strain evidence="3 4">CCMP1005</strain>
    </source>
</reference>
<dbReference type="AlphaFoldDB" id="K0SYF0"/>
<feature type="coiled-coil region" evidence="1">
    <location>
        <begin position="37"/>
        <end position="89"/>
    </location>
</feature>
<evidence type="ECO:0000313" key="4">
    <source>
        <dbReference type="Proteomes" id="UP000266841"/>
    </source>
</evidence>
<accession>K0SYF0</accession>
<organism evidence="3 4">
    <name type="scientific">Thalassiosira oceanica</name>
    <name type="common">Marine diatom</name>
    <dbReference type="NCBI Taxonomy" id="159749"/>
    <lineage>
        <taxon>Eukaryota</taxon>
        <taxon>Sar</taxon>
        <taxon>Stramenopiles</taxon>
        <taxon>Ochrophyta</taxon>
        <taxon>Bacillariophyta</taxon>
        <taxon>Coscinodiscophyceae</taxon>
        <taxon>Thalassiosirophycidae</taxon>
        <taxon>Thalassiosirales</taxon>
        <taxon>Thalassiosiraceae</taxon>
        <taxon>Thalassiosira</taxon>
    </lineage>
</organism>
<comment type="caution">
    <text evidence="3">The sequence shown here is derived from an EMBL/GenBank/DDBJ whole genome shotgun (WGS) entry which is preliminary data.</text>
</comment>
<gene>
    <name evidence="3" type="ORF">THAOC_13065</name>
</gene>
<feature type="compositionally biased region" description="Polar residues" evidence="2">
    <location>
        <begin position="1"/>
        <end position="10"/>
    </location>
</feature>
<keyword evidence="1" id="KW-0175">Coiled coil</keyword>
<evidence type="ECO:0000256" key="2">
    <source>
        <dbReference type="SAM" id="MobiDB-lite"/>
    </source>
</evidence>
<name>K0SYF0_THAOC</name>
<feature type="region of interest" description="Disordered" evidence="2">
    <location>
        <begin position="1"/>
        <end position="25"/>
    </location>
</feature>
<dbReference type="EMBL" id="AGNL01015312">
    <property type="protein sequence ID" value="EJK66036.1"/>
    <property type="molecule type" value="Genomic_DNA"/>
</dbReference>
<proteinExistence type="predicted"/>
<sequence>MEPVTPTTNRVPMDSPPRHHGSNQSANSTILHLQGYIRHLQQENTHLQNLLEQSELENEAAVRELEERIRSLSETLRETRAEKKKTELQKGYFMGVCNSWGEHAEILRHTLLGLAGQPLNENKPRFCGASVGWLKNALFAANLFLKVLEDWIQHEQWGKLKKVCFYRHFYGYRPPHLDKQFHNIIPLHSTESLFTPGFCDGPVFDMNHPERVYRDGENLPQPFGWYRRIPNPDYMDSSAYVVLDKAGDGILTSPFPFWDVELQETMIPIRDALTSDVQEERGDVAQKQECGQMSLFSA</sequence>
<keyword evidence="4" id="KW-1185">Reference proteome</keyword>
<dbReference type="Proteomes" id="UP000266841">
    <property type="component" value="Unassembled WGS sequence"/>
</dbReference>
<evidence type="ECO:0000256" key="1">
    <source>
        <dbReference type="SAM" id="Coils"/>
    </source>
</evidence>
<evidence type="ECO:0000313" key="3">
    <source>
        <dbReference type="EMBL" id="EJK66036.1"/>
    </source>
</evidence>